<protein>
    <submittedName>
        <fullName evidence="2">Uncharacterized protein</fullName>
    </submittedName>
</protein>
<evidence type="ECO:0000256" key="1">
    <source>
        <dbReference type="SAM" id="Coils"/>
    </source>
</evidence>
<dbReference type="AlphaFoldDB" id="A0ABD3H408"/>
<accession>A0ABD3H408</accession>
<keyword evidence="1" id="KW-0175">Coiled coil</keyword>
<organism evidence="2 3">
    <name type="scientific">Riccia sorocarpa</name>
    <dbReference type="NCBI Taxonomy" id="122646"/>
    <lineage>
        <taxon>Eukaryota</taxon>
        <taxon>Viridiplantae</taxon>
        <taxon>Streptophyta</taxon>
        <taxon>Embryophyta</taxon>
        <taxon>Marchantiophyta</taxon>
        <taxon>Marchantiopsida</taxon>
        <taxon>Marchantiidae</taxon>
        <taxon>Marchantiales</taxon>
        <taxon>Ricciaceae</taxon>
        <taxon>Riccia</taxon>
    </lineage>
</organism>
<dbReference type="EMBL" id="JBJQOH010000006">
    <property type="protein sequence ID" value="KAL3685274.1"/>
    <property type="molecule type" value="Genomic_DNA"/>
</dbReference>
<evidence type="ECO:0000313" key="2">
    <source>
        <dbReference type="EMBL" id="KAL3685274.1"/>
    </source>
</evidence>
<gene>
    <name evidence="2" type="ORF">R1sor_003296</name>
</gene>
<name>A0ABD3H408_9MARC</name>
<dbReference type="Proteomes" id="UP001633002">
    <property type="component" value="Unassembled WGS sequence"/>
</dbReference>
<evidence type="ECO:0000313" key="3">
    <source>
        <dbReference type="Proteomes" id="UP001633002"/>
    </source>
</evidence>
<keyword evidence="3" id="KW-1185">Reference proteome</keyword>
<sequence length="118" mass="14137">MPRFLELKDDLATLESRIEKLRADVDAQKEAIEWFQEKSRDIEESIREAERGYRKEMETWDNLKNDRAKIAAEKKQDLELRSTMVDLVRRSRRAEWGYLAPEAKMLELILLQRKSSPW</sequence>
<proteinExistence type="predicted"/>
<comment type="caution">
    <text evidence="2">The sequence shown here is derived from an EMBL/GenBank/DDBJ whole genome shotgun (WGS) entry which is preliminary data.</text>
</comment>
<feature type="coiled-coil region" evidence="1">
    <location>
        <begin position="4"/>
        <end position="38"/>
    </location>
</feature>
<reference evidence="2 3" key="1">
    <citation type="submission" date="2024-09" db="EMBL/GenBank/DDBJ databases">
        <title>Chromosome-scale assembly of Riccia sorocarpa.</title>
        <authorList>
            <person name="Paukszto L."/>
        </authorList>
    </citation>
    <scope>NUCLEOTIDE SEQUENCE [LARGE SCALE GENOMIC DNA]</scope>
    <source>
        <strain evidence="2">LP-2024</strain>
        <tissue evidence="2">Aerial parts of the thallus</tissue>
    </source>
</reference>